<sequence>MLLRPVLAAGFSLTLASAALAETKATTVPVSARFIESCTAGTQPIEFGELPRMTTGKTVIVSRKLVVDCSSQVNYRVGLDAGLNFSAASPNRRRLAGPNGAFSLYTVLLPNAGGDPGAIWGDAGLGGTLLASPFSGTGNGVSSEFPYTAVAFGVVPGVGDPSGNYSDTLTMTISY</sequence>
<name>A0A3N0VLM3_9GAMM</name>
<keyword evidence="1" id="KW-0732">Signal</keyword>
<dbReference type="InParanoid" id="A0A3N0VLM3"/>
<keyword evidence="4" id="KW-1185">Reference proteome</keyword>
<gene>
    <name evidence="3" type="ORF">ED208_03765</name>
</gene>
<evidence type="ECO:0000259" key="2">
    <source>
        <dbReference type="Pfam" id="PF05229"/>
    </source>
</evidence>
<dbReference type="PANTHER" id="PTHR37089:SF1">
    <property type="entry name" value="MEMBRANE PROTEIN"/>
    <property type="match status" value="1"/>
</dbReference>
<dbReference type="EMBL" id="RJVO01000001">
    <property type="protein sequence ID" value="ROH93649.1"/>
    <property type="molecule type" value="Genomic_DNA"/>
</dbReference>
<dbReference type="AlphaFoldDB" id="A0A3N0VLM3"/>
<reference evidence="3 4" key="1">
    <citation type="submission" date="2018-10" db="EMBL/GenBank/DDBJ databases">
        <authorList>
            <person name="Chen W.-M."/>
        </authorList>
    </citation>
    <scope>NUCLEOTIDE SEQUENCE [LARGE SCALE GENOMIC DNA]</scope>
    <source>
        <strain evidence="3 4">THS-13</strain>
    </source>
</reference>
<proteinExistence type="predicted"/>
<accession>A0A3N0VLM3</accession>
<dbReference type="Pfam" id="PF05229">
    <property type="entry name" value="SCPU"/>
    <property type="match status" value="1"/>
</dbReference>
<protein>
    <recommendedName>
        <fullName evidence="2">Spore coat protein U/FanG domain-containing protein</fullName>
    </recommendedName>
</protein>
<evidence type="ECO:0000313" key="4">
    <source>
        <dbReference type="Proteomes" id="UP000282106"/>
    </source>
</evidence>
<dbReference type="InterPro" id="IPR007893">
    <property type="entry name" value="Spore_coat_U/FanG"/>
</dbReference>
<dbReference type="PANTHER" id="PTHR37089">
    <property type="entry name" value="PROTEIN U-RELATED"/>
    <property type="match status" value="1"/>
</dbReference>
<dbReference type="RefSeq" id="WP_123210504.1">
    <property type="nucleotide sequence ID" value="NZ_RJVO01000001.1"/>
</dbReference>
<dbReference type="Proteomes" id="UP000282106">
    <property type="component" value="Unassembled WGS sequence"/>
</dbReference>
<evidence type="ECO:0000313" key="3">
    <source>
        <dbReference type="EMBL" id="ROH93649.1"/>
    </source>
</evidence>
<dbReference type="InterPro" id="IPR053167">
    <property type="entry name" value="Spore_coat_component"/>
</dbReference>
<feature type="signal peptide" evidence="1">
    <location>
        <begin position="1"/>
        <end position="21"/>
    </location>
</feature>
<feature type="chain" id="PRO_5018260557" description="Spore coat protein U/FanG domain-containing protein" evidence="1">
    <location>
        <begin position="22"/>
        <end position="175"/>
    </location>
</feature>
<evidence type="ECO:0000256" key="1">
    <source>
        <dbReference type="SAM" id="SignalP"/>
    </source>
</evidence>
<organism evidence="3 4">
    <name type="scientific">Stagnimonas aquatica</name>
    <dbReference type="NCBI Taxonomy" id="2689987"/>
    <lineage>
        <taxon>Bacteria</taxon>
        <taxon>Pseudomonadati</taxon>
        <taxon>Pseudomonadota</taxon>
        <taxon>Gammaproteobacteria</taxon>
        <taxon>Nevskiales</taxon>
        <taxon>Nevskiaceae</taxon>
        <taxon>Stagnimonas</taxon>
    </lineage>
</organism>
<comment type="caution">
    <text evidence="3">The sequence shown here is derived from an EMBL/GenBank/DDBJ whole genome shotgun (WGS) entry which is preliminary data.</text>
</comment>
<feature type="domain" description="Spore coat protein U/FanG" evidence="2">
    <location>
        <begin position="26"/>
        <end position="172"/>
    </location>
</feature>